<gene>
    <name evidence="6" type="primary">psuG</name>
    <name evidence="7" type="ORF">SLA_4955</name>
</gene>
<dbReference type="InterPro" id="IPR022830">
    <property type="entry name" value="Indigdn_synthA-like"/>
</dbReference>
<dbReference type="Pfam" id="PF04227">
    <property type="entry name" value="Indigoidine_A"/>
    <property type="match status" value="1"/>
</dbReference>
<dbReference type="InterPro" id="IPR007342">
    <property type="entry name" value="PsuG"/>
</dbReference>
<feature type="binding site" evidence="6">
    <location>
        <position position="91"/>
    </location>
    <ligand>
        <name>substrate</name>
    </ligand>
</feature>
<keyword evidence="1 6" id="KW-0479">Metal-binding</keyword>
<evidence type="ECO:0000256" key="1">
    <source>
        <dbReference type="ARBA" id="ARBA00022723"/>
    </source>
</evidence>
<feature type="binding site" evidence="6">
    <location>
        <position position="111"/>
    </location>
    <ligand>
        <name>substrate</name>
    </ligand>
</feature>
<dbReference type="SUPFAM" id="SSF110581">
    <property type="entry name" value="Indigoidine synthase A-like"/>
    <property type="match status" value="1"/>
</dbReference>
<evidence type="ECO:0000256" key="2">
    <source>
        <dbReference type="ARBA" id="ARBA00022801"/>
    </source>
</evidence>
<comment type="function">
    <text evidence="6">Catalyzes the reversible cleavage of pseudouridine 5'-phosphate (PsiMP) to ribose 5-phosphate and uracil. Functions biologically in the cleavage direction, as part of a pseudouridine degradation pathway.</text>
</comment>
<dbReference type="GO" id="GO:0046113">
    <property type="term" value="P:nucleobase catabolic process"/>
    <property type="evidence" value="ECO:0007669"/>
    <property type="project" value="UniProtKB-UniRule"/>
</dbReference>
<feature type="active site" description="Proton donor" evidence="6">
    <location>
        <position position="30"/>
    </location>
</feature>
<dbReference type="GO" id="GO:0016798">
    <property type="term" value="F:hydrolase activity, acting on glycosyl bonds"/>
    <property type="evidence" value="ECO:0007669"/>
    <property type="project" value="UniProtKB-KW"/>
</dbReference>
<keyword evidence="3 6" id="KW-0464">Manganese</keyword>
<feature type="binding site" evidence="6">
    <location>
        <position position="143"/>
    </location>
    <ligand>
        <name>Mn(2+)</name>
        <dbReference type="ChEBI" id="CHEBI:29035"/>
    </ligand>
</feature>
<dbReference type="PANTHER" id="PTHR42909:SF1">
    <property type="entry name" value="CARBOHYDRATE KINASE PFKB DOMAIN-CONTAINING PROTEIN"/>
    <property type="match status" value="1"/>
</dbReference>
<evidence type="ECO:0000256" key="6">
    <source>
        <dbReference type="HAMAP-Rule" id="MF_01876"/>
    </source>
</evidence>
<accession>A0A160P2T2</accession>
<dbReference type="GO" id="GO:0046872">
    <property type="term" value="F:metal ion binding"/>
    <property type="evidence" value="ECO:0007669"/>
    <property type="project" value="UniProtKB-KW"/>
</dbReference>
<evidence type="ECO:0000256" key="5">
    <source>
        <dbReference type="ARBA" id="ARBA00023295"/>
    </source>
</evidence>
<dbReference type="PANTHER" id="PTHR42909">
    <property type="entry name" value="ZGC:136858"/>
    <property type="match status" value="1"/>
</dbReference>
<comment type="similarity">
    <text evidence="6">Belongs to the pseudouridine-5'-phosphate glycosidase family.</text>
</comment>
<dbReference type="HAMAP" id="MF_01876">
    <property type="entry name" value="PsiMP_glycosidase"/>
    <property type="match status" value="1"/>
</dbReference>
<keyword evidence="8" id="KW-1185">Reference proteome</keyword>
<dbReference type="GO" id="GO:0004730">
    <property type="term" value="F:pseudouridylate synthase activity"/>
    <property type="evidence" value="ECO:0007669"/>
    <property type="project" value="UniProtKB-UniRule"/>
</dbReference>
<evidence type="ECO:0000256" key="4">
    <source>
        <dbReference type="ARBA" id="ARBA00023239"/>
    </source>
</evidence>
<evidence type="ECO:0000256" key="3">
    <source>
        <dbReference type="ARBA" id="ARBA00023211"/>
    </source>
</evidence>
<dbReference type="GO" id="GO:0005737">
    <property type="term" value="C:cytoplasm"/>
    <property type="evidence" value="ECO:0007669"/>
    <property type="project" value="TreeGrafter"/>
</dbReference>
<dbReference type="KEGG" id="slau:SLA_4955"/>
<dbReference type="EMBL" id="AP017424">
    <property type="protein sequence ID" value="BAU85839.1"/>
    <property type="molecule type" value="Genomic_DNA"/>
</dbReference>
<feature type="active site" description="Nucleophile" evidence="6">
    <location>
        <position position="164"/>
    </location>
</feature>
<dbReference type="RefSeq" id="WP_359871556.1">
    <property type="nucleotide sequence ID" value="NZ_JBEYHT010000001.1"/>
</dbReference>
<comment type="cofactor">
    <cofactor evidence="6">
        <name>Mn(2+)</name>
        <dbReference type="ChEBI" id="CHEBI:29035"/>
    </cofactor>
    <text evidence="6">Binds 1 Mn(2+) ion per subunit.</text>
</comment>
<dbReference type="Proteomes" id="UP000217676">
    <property type="component" value="Chromosome"/>
</dbReference>
<evidence type="ECO:0000313" key="8">
    <source>
        <dbReference type="Proteomes" id="UP000217676"/>
    </source>
</evidence>
<feature type="binding site" evidence="6">
    <location>
        <begin position="145"/>
        <end position="147"/>
    </location>
    <ligand>
        <name>substrate</name>
    </ligand>
</feature>
<comment type="catalytic activity">
    <reaction evidence="6">
        <text>D-ribose 5-phosphate + uracil = psi-UMP + H2O</text>
        <dbReference type="Rhea" id="RHEA:18337"/>
        <dbReference type="ChEBI" id="CHEBI:15377"/>
        <dbReference type="ChEBI" id="CHEBI:17568"/>
        <dbReference type="ChEBI" id="CHEBI:58380"/>
        <dbReference type="ChEBI" id="CHEBI:78346"/>
        <dbReference type="EC" id="4.2.1.70"/>
    </reaction>
</comment>
<keyword evidence="2 6" id="KW-0378">Hydrolase</keyword>
<protein>
    <recommendedName>
        <fullName evidence="6">Pseudouridine-5'-phosphate glycosidase</fullName>
        <shortName evidence="6">PsiMP glycosidase</shortName>
        <ecNumber evidence="6">4.2.1.70</ecNumber>
    </recommendedName>
</protein>
<name>A0A160P2T2_STRLU</name>
<organism evidence="7 8">
    <name type="scientific">Streptomyces laurentii</name>
    <dbReference type="NCBI Taxonomy" id="39478"/>
    <lineage>
        <taxon>Bacteria</taxon>
        <taxon>Bacillati</taxon>
        <taxon>Actinomycetota</taxon>
        <taxon>Actinomycetes</taxon>
        <taxon>Kitasatosporales</taxon>
        <taxon>Streptomycetaceae</taxon>
        <taxon>Streptomyces</taxon>
    </lineage>
</organism>
<comment type="subunit">
    <text evidence="6">Homotrimer.</text>
</comment>
<evidence type="ECO:0000313" key="7">
    <source>
        <dbReference type="EMBL" id="BAU85839.1"/>
    </source>
</evidence>
<sequence>MTPPSPTIPVVYAEEVREALHEGRPVVALESNVITHGLAYPHNVETALQVEAAVRKGGSVPATICVEDGAIRVGMSADDIERFASTSGIPKVSSRDLPVVLARGIRGATTVASSLVAAELAGIAFFASAGLGGVHRGAETTMDVSSDLIQLTRSKVAVVCAGAKMILDLKLTMEYLETQCVPVVSHGSDDFPAFYCASSGVKAPHRIDDEDLIARVVATHWATGHPGAVVITAPPRAEDAVDPVQAEAAIAEALAQAERDQVTGQGLTKYLMHAVDRATGGRTAQANMAVLISTAEVGGRMAAAYARHRQAAG</sequence>
<dbReference type="AlphaFoldDB" id="A0A160P2T2"/>
<keyword evidence="5 6" id="KW-0326">Glycosidase</keyword>
<keyword evidence="4 6" id="KW-0456">Lyase</keyword>
<dbReference type="EC" id="4.2.1.70" evidence="6"/>
<dbReference type="Gene3D" id="3.40.1790.10">
    <property type="entry name" value="Indigoidine synthase domain"/>
    <property type="match status" value="1"/>
</dbReference>
<proteinExistence type="inferred from homology"/>
<reference evidence="7 8" key="1">
    <citation type="journal article" date="2016" name="Genome Announc.">
        <title>Complete Genome Sequence of Thiostrepton-Producing Streptomyces laurentii ATCC 31255.</title>
        <authorList>
            <person name="Doi K."/>
            <person name="Fujino Y."/>
            <person name="Nagayoshi Y."/>
            <person name="Ohshima T."/>
            <person name="Ogata S."/>
        </authorList>
    </citation>
    <scope>NUCLEOTIDE SEQUENCE [LARGE SCALE GENOMIC DNA]</scope>
    <source>
        <strain evidence="7 8">ATCC 31255</strain>
    </source>
</reference>